<dbReference type="InterPro" id="IPR023750">
    <property type="entry name" value="RbsD-like_sf"/>
</dbReference>
<accession>A0AAD8PND6</accession>
<gene>
    <name evidence="4" type="ORF">LY79DRAFT_642098</name>
</gene>
<dbReference type="GO" id="GO:0042806">
    <property type="term" value="F:fucose binding"/>
    <property type="evidence" value="ECO:0007669"/>
    <property type="project" value="TreeGrafter"/>
</dbReference>
<dbReference type="PANTHER" id="PTHR31690">
    <property type="entry name" value="FUCOSE MUTAROTASE"/>
    <property type="match status" value="1"/>
</dbReference>
<dbReference type="SUPFAM" id="SSF102546">
    <property type="entry name" value="RbsD-like"/>
    <property type="match status" value="1"/>
</dbReference>
<evidence type="ECO:0000313" key="4">
    <source>
        <dbReference type="EMBL" id="KAK1572872.1"/>
    </source>
</evidence>
<proteinExistence type="predicted"/>
<keyword evidence="1" id="KW-0413">Isomerase</keyword>
<dbReference type="Pfam" id="PF05025">
    <property type="entry name" value="RbsD_FucU"/>
    <property type="match status" value="1"/>
</dbReference>
<evidence type="ECO:0000256" key="3">
    <source>
        <dbReference type="ARBA" id="ARBA00038859"/>
    </source>
</evidence>
<dbReference type="InterPro" id="IPR007721">
    <property type="entry name" value="RbsD_FucU"/>
</dbReference>
<sequence length="154" mass="16682">MTLKGISPVISPDLLKILAQMGEGDEIVLGDAHFPAHSLCPPHVPILRADGITISRLLAGITPLLDLDNSGVPVVMMEPAKNDSYDASVEDDFRFSLKYDGEVAKTDRAAFFGRAKKAYAIVVTGENRKYSSVILKKGASSPYPKRKSNQTSHL</sequence>
<dbReference type="GO" id="GO:0036373">
    <property type="term" value="F:L-fucose mutarotase activity"/>
    <property type="evidence" value="ECO:0007669"/>
    <property type="project" value="UniProtKB-EC"/>
</dbReference>
<comment type="caution">
    <text evidence="4">The sequence shown here is derived from an EMBL/GenBank/DDBJ whole genome shotgun (WGS) entry which is preliminary data.</text>
</comment>
<reference evidence="4" key="1">
    <citation type="submission" date="2021-06" db="EMBL/GenBank/DDBJ databases">
        <title>Comparative genomics, transcriptomics and evolutionary studies reveal genomic signatures of adaptation to plant cell wall in hemibiotrophic fungi.</title>
        <authorList>
            <consortium name="DOE Joint Genome Institute"/>
            <person name="Baroncelli R."/>
            <person name="Diaz J.F."/>
            <person name="Benocci T."/>
            <person name="Peng M."/>
            <person name="Battaglia E."/>
            <person name="Haridas S."/>
            <person name="Andreopoulos W."/>
            <person name="Labutti K."/>
            <person name="Pangilinan J."/>
            <person name="Floch G.L."/>
            <person name="Makela M.R."/>
            <person name="Henrissat B."/>
            <person name="Grigoriev I.V."/>
            <person name="Crouch J.A."/>
            <person name="De Vries R.P."/>
            <person name="Sukno S.A."/>
            <person name="Thon M.R."/>
        </authorList>
    </citation>
    <scope>NUCLEOTIDE SEQUENCE</scope>
    <source>
        <strain evidence="4">CBS 125086</strain>
    </source>
</reference>
<name>A0AAD8PND6_9PEZI</name>
<evidence type="ECO:0000256" key="1">
    <source>
        <dbReference type="ARBA" id="ARBA00023235"/>
    </source>
</evidence>
<protein>
    <recommendedName>
        <fullName evidence="3">L-fucose mutarotase</fullName>
        <ecNumber evidence="3">5.1.3.29</ecNumber>
    </recommendedName>
</protein>
<organism evidence="4 5">
    <name type="scientific">Colletotrichum navitas</name>
    <dbReference type="NCBI Taxonomy" id="681940"/>
    <lineage>
        <taxon>Eukaryota</taxon>
        <taxon>Fungi</taxon>
        <taxon>Dikarya</taxon>
        <taxon>Ascomycota</taxon>
        <taxon>Pezizomycotina</taxon>
        <taxon>Sordariomycetes</taxon>
        <taxon>Hypocreomycetidae</taxon>
        <taxon>Glomerellales</taxon>
        <taxon>Glomerellaceae</taxon>
        <taxon>Colletotrichum</taxon>
        <taxon>Colletotrichum graminicola species complex</taxon>
    </lineage>
</organism>
<dbReference type="RefSeq" id="XP_060408639.1">
    <property type="nucleotide sequence ID" value="XM_060562372.1"/>
</dbReference>
<dbReference type="PANTHER" id="PTHR31690:SF4">
    <property type="entry name" value="FUCOSE MUTAROTASE"/>
    <property type="match status" value="1"/>
</dbReference>
<keyword evidence="5" id="KW-1185">Reference proteome</keyword>
<dbReference type="EC" id="5.1.3.29" evidence="3"/>
<dbReference type="GO" id="GO:0006004">
    <property type="term" value="P:fucose metabolic process"/>
    <property type="evidence" value="ECO:0007669"/>
    <property type="project" value="TreeGrafter"/>
</dbReference>
<dbReference type="AlphaFoldDB" id="A0AAD8PND6"/>
<evidence type="ECO:0000256" key="2">
    <source>
        <dbReference type="ARBA" id="ARBA00036324"/>
    </source>
</evidence>
<dbReference type="NCBIfam" id="NF011949">
    <property type="entry name" value="PRK15420.1"/>
    <property type="match status" value="1"/>
</dbReference>
<dbReference type="Gene3D" id="3.40.1650.10">
    <property type="entry name" value="RbsD-like domain"/>
    <property type="match status" value="1"/>
</dbReference>
<evidence type="ECO:0000313" key="5">
    <source>
        <dbReference type="Proteomes" id="UP001230504"/>
    </source>
</evidence>
<dbReference type="Proteomes" id="UP001230504">
    <property type="component" value="Unassembled WGS sequence"/>
</dbReference>
<dbReference type="InterPro" id="IPR050443">
    <property type="entry name" value="RbsD/FucU_mutarotase"/>
</dbReference>
<dbReference type="EMBL" id="JAHLJV010000102">
    <property type="protein sequence ID" value="KAK1572872.1"/>
    <property type="molecule type" value="Genomic_DNA"/>
</dbReference>
<dbReference type="GeneID" id="85446612"/>
<comment type="catalytic activity">
    <reaction evidence="2">
        <text>alpha-L-fucose = beta-L-fucose</text>
        <dbReference type="Rhea" id="RHEA:25580"/>
        <dbReference type="ChEBI" id="CHEBI:42548"/>
        <dbReference type="ChEBI" id="CHEBI:42589"/>
        <dbReference type="EC" id="5.1.3.29"/>
    </reaction>
</comment>